<dbReference type="PANTHER" id="PTHR34136:SF1">
    <property type="entry name" value="UDP-N-ACETYL-D-MANNOSAMINURONIC ACID TRANSFERASE"/>
    <property type="match status" value="1"/>
</dbReference>
<protein>
    <submittedName>
        <fullName evidence="3">WecB/TagA/CpsF family glycosyltransferase</fullName>
    </submittedName>
</protein>
<accession>A0ABT6G7Y1</accession>
<evidence type="ECO:0000313" key="3">
    <source>
        <dbReference type="EMBL" id="MDG4718167.1"/>
    </source>
</evidence>
<dbReference type="InterPro" id="IPR004629">
    <property type="entry name" value="WecG_TagA_CpsF"/>
</dbReference>
<reference evidence="3 4" key="1">
    <citation type="submission" date="2023-03" db="EMBL/GenBank/DDBJ databases">
        <title>Strain FZY0004 represents a novel species in the genus Thalassospira isolated from seawater.</title>
        <authorList>
            <person name="Fu Z.-Y."/>
        </authorList>
    </citation>
    <scope>NUCLEOTIDE SEQUENCE [LARGE SCALE GENOMIC DNA]</scope>
    <source>
        <strain evidence="3 4">FZY0004</strain>
    </source>
</reference>
<keyword evidence="4" id="KW-1185">Reference proteome</keyword>
<dbReference type="NCBIfam" id="TIGR00696">
    <property type="entry name" value="wecG_tagA_cpsF"/>
    <property type="match status" value="1"/>
</dbReference>
<comment type="caution">
    <text evidence="3">The sequence shown here is derived from an EMBL/GenBank/DDBJ whole genome shotgun (WGS) entry which is preliminary data.</text>
</comment>
<dbReference type="PANTHER" id="PTHR34136">
    <property type="match status" value="1"/>
</dbReference>
<name>A0ABT6G7Y1_9PROT</name>
<keyword evidence="2" id="KW-0808">Transferase</keyword>
<dbReference type="EMBL" id="JARSBO010000002">
    <property type="protein sequence ID" value="MDG4718167.1"/>
    <property type="molecule type" value="Genomic_DNA"/>
</dbReference>
<dbReference type="CDD" id="cd06533">
    <property type="entry name" value="Glyco_transf_WecG_TagA"/>
    <property type="match status" value="1"/>
</dbReference>
<dbReference type="Proteomes" id="UP001529180">
    <property type="component" value="Unassembled WGS sequence"/>
</dbReference>
<gene>
    <name evidence="3" type="ORF">P7680_04110</name>
</gene>
<dbReference type="RefSeq" id="WP_114101734.1">
    <property type="nucleotide sequence ID" value="NZ_JARSBO010000002.1"/>
</dbReference>
<organism evidence="3 4">
    <name type="scientific">Thalassospira aquimaris</name>
    <dbReference type="NCBI Taxonomy" id="3037796"/>
    <lineage>
        <taxon>Bacteria</taxon>
        <taxon>Pseudomonadati</taxon>
        <taxon>Pseudomonadota</taxon>
        <taxon>Alphaproteobacteria</taxon>
        <taxon>Rhodospirillales</taxon>
        <taxon>Thalassospiraceae</taxon>
        <taxon>Thalassospira</taxon>
    </lineage>
</organism>
<dbReference type="Pfam" id="PF03808">
    <property type="entry name" value="Glyco_tran_WecG"/>
    <property type="match status" value="1"/>
</dbReference>
<proteinExistence type="predicted"/>
<sequence length="485" mass="53646">MRQGMVSIFGLLLDLRQREKLCADICDWLVVRARSGTGSCFRQQSLNALKLTRARSDARLRDALLNVHSLNADGMGIVWVARLLGVHVPERVSGIDVMIDLLPRFEKQRVGIFLLGARADVLDDLERKLRTLYPGLLIAGTHHGYEPDDAKLARIVRQSGADALFVALPSPRKEIFIDQYGDYTGCGFAMGVGGAFDVLAGRIPRAPVTWQNAGLEFLWRILMQPRAMLPRYGRGLAAFCQITLPAIIGYQFQKLNRWCRLVLVGVALVPFLMVVADAQVPTTSPEMVQLDDAEMVRNWIESRLDGISDPQDVQEMIDQLLGLVLFGNPENQPNDAQATMIDWQAVDATLSALLNVMEVILVASGGNNFLLETVLGGVFKQLLGIHPNPARLSNLIRSDLPDFSSRFFQDDRPSESPVTVADLVPVTGNVLQPVARQPDIRTQVPLSFGTQYGLLDRSGPDPSIWDHLKDELATETEHQGDVSPR</sequence>
<evidence type="ECO:0000313" key="4">
    <source>
        <dbReference type="Proteomes" id="UP001529180"/>
    </source>
</evidence>
<keyword evidence="1" id="KW-0328">Glycosyltransferase</keyword>
<evidence type="ECO:0000256" key="2">
    <source>
        <dbReference type="ARBA" id="ARBA00022679"/>
    </source>
</evidence>
<evidence type="ECO:0000256" key="1">
    <source>
        <dbReference type="ARBA" id="ARBA00022676"/>
    </source>
</evidence>